<dbReference type="InterPro" id="IPR017853">
    <property type="entry name" value="GH"/>
</dbReference>
<reference evidence="2 3" key="1">
    <citation type="journal article" date="2011" name="J. Bacteriol.">
        <title>Genome sequence of 'Pedosphaera parvula' Ellin514, an aerobic Verrucomicrobial isolate from pasture soil.</title>
        <authorList>
            <person name="Kant R."/>
            <person name="van Passel M.W."/>
            <person name="Sangwan P."/>
            <person name="Palva A."/>
            <person name="Lucas S."/>
            <person name="Copeland A."/>
            <person name="Lapidus A."/>
            <person name="Glavina Del Rio T."/>
            <person name="Dalin E."/>
            <person name="Tice H."/>
            <person name="Bruce D."/>
            <person name="Goodwin L."/>
            <person name="Pitluck S."/>
            <person name="Chertkov O."/>
            <person name="Larimer F.W."/>
            <person name="Land M.L."/>
            <person name="Hauser L."/>
            <person name="Brettin T.S."/>
            <person name="Detter J.C."/>
            <person name="Han S."/>
            <person name="de Vos W.M."/>
            <person name="Janssen P.H."/>
            <person name="Smidt H."/>
        </authorList>
    </citation>
    <scope>NUCLEOTIDE SEQUENCE [LARGE SCALE GENOMIC DNA]</scope>
    <source>
        <strain evidence="2 3">Ellin514</strain>
    </source>
</reference>
<gene>
    <name evidence="2" type="ORF">Cflav_PD1212</name>
</gene>
<evidence type="ECO:0000256" key="1">
    <source>
        <dbReference type="SAM" id="SignalP"/>
    </source>
</evidence>
<proteinExistence type="predicted"/>
<accession>B9XNR2</accession>
<dbReference type="PROSITE" id="PS51257">
    <property type="entry name" value="PROKAR_LIPOPROTEIN"/>
    <property type="match status" value="1"/>
</dbReference>
<dbReference type="OrthoDB" id="3494876at2"/>
<evidence type="ECO:0008006" key="4">
    <source>
        <dbReference type="Google" id="ProtNLM"/>
    </source>
</evidence>
<dbReference type="Proteomes" id="UP000003688">
    <property type="component" value="Unassembled WGS sequence"/>
</dbReference>
<protein>
    <recommendedName>
        <fullName evidence="4">Lipoprotein</fullName>
    </recommendedName>
</protein>
<dbReference type="EMBL" id="ABOX02000042">
    <property type="protein sequence ID" value="EEF58485.1"/>
    <property type="molecule type" value="Genomic_DNA"/>
</dbReference>
<sequence length="305" mass="35061" precursor="true">MNKILCSLLLVASLTGCAANHFKRASGYTNRQSAIHECFGTYDNEPRLPNQHIDINHLISELVDQRANTYNWLIWHNTNDWEDLHAFLPIARKHHIKVWVTLVPPSEAPPLYGTLSSEPFRLDYERWATELGKLSRNYPNLVAWSIDDFSSNLSFFTPEKLKSSLELAHQQNPKLAFVPCWYFVATRTPLNPAYTNLLDGILFPYLSESTHMNLDDPNQVESEVRQMKGYFGNSLPLIVDVYATPYSTLPNGSQPAYVEETMKRAHRAADGVLIYCHQHKETEPVKYDIISRQFHSWAAETPRKK</sequence>
<feature type="chain" id="PRO_5002895105" description="Lipoprotein" evidence="1">
    <location>
        <begin position="19"/>
        <end position="305"/>
    </location>
</feature>
<name>B9XNR2_PEDPL</name>
<organism evidence="2 3">
    <name type="scientific">Pedosphaera parvula (strain Ellin514)</name>
    <dbReference type="NCBI Taxonomy" id="320771"/>
    <lineage>
        <taxon>Bacteria</taxon>
        <taxon>Pseudomonadati</taxon>
        <taxon>Verrucomicrobiota</taxon>
        <taxon>Pedosphaerae</taxon>
        <taxon>Pedosphaerales</taxon>
        <taxon>Pedosphaeraceae</taxon>
        <taxon>Pedosphaera</taxon>
    </lineage>
</organism>
<dbReference type="AlphaFoldDB" id="B9XNR2"/>
<dbReference type="RefSeq" id="WP_007417448.1">
    <property type="nucleotide sequence ID" value="NZ_ABOX02000042.1"/>
</dbReference>
<evidence type="ECO:0000313" key="2">
    <source>
        <dbReference type="EMBL" id="EEF58485.1"/>
    </source>
</evidence>
<feature type="signal peptide" evidence="1">
    <location>
        <begin position="1"/>
        <end position="18"/>
    </location>
</feature>
<keyword evidence="3" id="KW-1185">Reference proteome</keyword>
<evidence type="ECO:0000313" key="3">
    <source>
        <dbReference type="Proteomes" id="UP000003688"/>
    </source>
</evidence>
<keyword evidence="1" id="KW-0732">Signal</keyword>
<dbReference type="SUPFAM" id="SSF51445">
    <property type="entry name" value="(Trans)glycosidases"/>
    <property type="match status" value="1"/>
</dbReference>
<comment type="caution">
    <text evidence="2">The sequence shown here is derived from an EMBL/GenBank/DDBJ whole genome shotgun (WGS) entry which is preliminary data.</text>
</comment>